<organism evidence="1 2">
    <name type="scientific">Halocaridina rubra</name>
    <name type="common">Hawaiian red shrimp</name>
    <dbReference type="NCBI Taxonomy" id="373956"/>
    <lineage>
        <taxon>Eukaryota</taxon>
        <taxon>Metazoa</taxon>
        <taxon>Ecdysozoa</taxon>
        <taxon>Arthropoda</taxon>
        <taxon>Crustacea</taxon>
        <taxon>Multicrustacea</taxon>
        <taxon>Malacostraca</taxon>
        <taxon>Eumalacostraca</taxon>
        <taxon>Eucarida</taxon>
        <taxon>Decapoda</taxon>
        <taxon>Pleocyemata</taxon>
        <taxon>Caridea</taxon>
        <taxon>Atyoidea</taxon>
        <taxon>Atyidae</taxon>
        <taxon>Halocaridina</taxon>
    </lineage>
</organism>
<gene>
    <name evidence="1" type="ORF">SK128_002891</name>
</gene>
<name>A0AAN8X0V7_HALRR</name>
<protein>
    <submittedName>
        <fullName evidence="1">Uncharacterized protein</fullName>
    </submittedName>
</protein>
<proteinExistence type="predicted"/>
<sequence length="86" mass="10018">MKRFLHSVLLNQKSNNDYNAYKTTSNKSPEQNFLSSSRWCAPPMFDLIHTPMGTYDERSREVSVICDSNDGINFMSDFEETSEEKR</sequence>
<accession>A0AAN8X0V7</accession>
<reference evidence="1 2" key="1">
    <citation type="submission" date="2023-11" db="EMBL/GenBank/DDBJ databases">
        <title>Halocaridina rubra genome assembly.</title>
        <authorList>
            <person name="Smith C."/>
        </authorList>
    </citation>
    <scope>NUCLEOTIDE SEQUENCE [LARGE SCALE GENOMIC DNA]</scope>
    <source>
        <strain evidence="1">EP-1</strain>
        <tissue evidence="1">Whole</tissue>
    </source>
</reference>
<evidence type="ECO:0000313" key="2">
    <source>
        <dbReference type="Proteomes" id="UP001381693"/>
    </source>
</evidence>
<evidence type="ECO:0000313" key="1">
    <source>
        <dbReference type="EMBL" id="KAK7069965.1"/>
    </source>
</evidence>
<dbReference type="EMBL" id="JAXCGZ010015643">
    <property type="protein sequence ID" value="KAK7069965.1"/>
    <property type="molecule type" value="Genomic_DNA"/>
</dbReference>
<comment type="caution">
    <text evidence="1">The sequence shown here is derived from an EMBL/GenBank/DDBJ whole genome shotgun (WGS) entry which is preliminary data.</text>
</comment>
<dbReference type="AlphaFoldDB" id="A0AAN8X0V7"/>
<keyword evidence="2" id="KW-1185">Reference proteome</keyword>
<dbReference type="Proteomes" id="UP001381693">
    <property type="component" value="Unassembled WGS sequence"/>
</dbReference>